<evidence type="ECO:0000256" key="2">
    <source>
        <dbReference type="ARBA" id="ARBA00022448"/>
    </source>
</evidence>
<keyword evidence="12" id="KW-1185">Reference proteome</keyword>
<feature type="transmembrane region" description="Helical" evidence="10">
    <location>
        <begin position="74"/>
        <end position="99"/>
    </location>
</feature>
<dbReference type="Proteomes" id="UP000565262">
    <property type="component" value="Unassembled WGS sequence"/>
</dbReference>
<dbReference type="Pfam" id="PF00654">
    <property type="entry name" value="Voltage_CLC"/>
    <property type="match status" value="1"/>
</dbReference>
<keyword evidence="9" id="KW-0407">Ion channel</keyword>
<dbReference type="RefSeq" id="WP_182809846.1">
    <property type="nucleotide sequence ID" value="NZ_JACJFM010000023.1"/>
</dbReference>
<dbReference type="PANTHER" id="PTHR43427">
    <property type="entry name" value="CHLORIDE CHANNEL PROTEIN CLC-E"/>
    <property type="match status" value="1"/>
</dbReference>
<dbReference type="PRINTS" id="PR00762">
    <property type="entry name" value="CLCHANNEL"/>
</dbReference>
<evidence type="ECO:0000256" key="3">
    <source>
        <dbReference type="ARBA" id="ARBA00022692"/>
    </source>
</evidence>
<feature type="transmembrane region" description="Helical" evidence="10">
    <location>
        <begin position="371"/>
        <end position="394"/>
    </location>
</feature>
<keyword evidence="2" id="KW-0813">Transport</keyword>
<evidence type="ECO:0000256" key="8">
    <source>
        <dbReference type="ARBA" id="ARBA00023214"/>
    </source>
</evidence>
<evidence type="ECO:0000256" key="6">
    <source>
        <dbReference type="ARBA" id="ARBA00023136"/>
    </source>
</evidence>
<reference evidence="11 12" key="1">
    <citation type="submission" date="2020-08" db="EMBL/GenBank/DDBJ databases">
        <title>Oceanospirillum sp. nov. isolated from marine sediment.</title>
        <authorList>
            <person name="Ji X."/>
        </authorList>
    </citation>
    <scope>NUCLEOTIDE SEQUENCE [LARGE SCALE GENOMIC DNA]</scope>
    <source>
        <strain evidence="11 12">D5</strain>
    </source>
</reference>
<keyword evidence="5" id="KW-0406">Ion transport</keyword>
<keyword evidence="8" id="KW-0868">Chloride</keyword>
<keyword evidence="6 10" id="KW-0472">Membrane</keyword>
<dbReference type="AlphaFoldDB" id="A0A839ISW3"/>
<accession>A0A839ISW3</accession>
<dbReference type="EMBL" id="JACJFM010000023">
    <property type="protein sequence ID" value="MBB1488068.1"/>
    <property type="molecule type" value="Genomic_DNA"/>
</dbReference>
<feature type="transmembrane region" description="Helical" evidence="10">
    <location>
        <begin position="276"/>
        <end position="294"/>
    </location>
</feature>
<evidence type="ECO:0000256" key="10">
    <source>
        <dbReference type="SAM" id="Phobius"/>
    </source>
</evidence>
<protein>
    <submittedName>
        <fullName evidence="11">Chloride channel protein</fullName>
    </submittedName>
</protein>
<proteinExistence type="predicted"/>
<feature type="transmembrane region" description="Helical" evidence="10">
    <location>
        <begin position="32"/>
        <end position="54"/>
    </location>
</feature>
<dbReference type="CDD" id="cd00400">
    <property type="entry name" value="Voltage_gated_ClC"/>
    <property type="match status" value="1"/>
</dbReference>
<keyword evidence="4 10" id="KW-1133">Transmembrane helix</keyword>
<name>A0A839ISW3_9GAMM</name>
<feature type="transmembrane region" description="Helical" evidence="10">
    <location>
        <begin position="207"/>
        <end position="225"/>
    </location>
</feature>
<dbReference type="GO" id="GO:0005254">
    <property type="term" value="F:chloride channel activity"/>
    <property type="evidence" value="ECO:0007669"/>
    <property type="project" value="UniProtKB-KW"/>
</dbReference>
<evidence type="ECO:0000313" key="12">
    <source>
        <dbReference type="Proteomes" id="UP000565262"/>
    </source>
</evidence>
<keyword evidence="7" id="KW-0869">Chloride channel</keyword>
<dbReference type="InterPro" id="IPR050368">
    <property type="entry name" value="ClC-type_chloride_channel"/>
</dbReference>
<feature type="transmembrane region" description="Helical" evidence="10">
    <location>
        <begin position="315"/>
        <end position="335"/>
    </location>
</feature>
<gene>
    <name evidence="11" type="ORF">H4O21_15790</name>
</gene>
<dbReference type="InterPro" id="IPR001807">
    <property type="entry name" value="ClC"/>
</dbReference>
<keyword evidence="3 10" id="KW-0812">Transmembrane</keyword>
<feature type="transmembrane region" description="Helical" evidence="10">
    <location>
        <begin position="341"/>
        <end position="364"/>
    </location>
</feature>
<comment type="subcellular location">
    <subcellularLocation>
        <location evidence="1">Membrane</location>
        <topology evidence="1">Multi-pass membrane protein</topology>
    </subcellularLocation>
</comment>
<feature type="transmembrane region" description="Helical" evidence="10">
    <location>
        <begin position="246"/>
        <end position="270"/>
    </location>
</feature>
<evidence type="ECO:0000256" key="7">
    <source>
        <dbReference type="ARBA" id="ARBA00023173"/>
    </source>
</evidence>
<organism evidence="11 12">
    <name type="scientific">Oceanospirillum sediminis</name>
    <dbReference type="NCBI Taxonomy" id="2760088"/>
    <lineage>
        <taxon>Bacteria</taxon>
        <taxon>Pseudomonadati</taxon>
        <taxon>Pseudomonadota</taxon>
        <taxon>Gammaproteobacteria</taxon>
        <taxon>Oceanospirillales</taxon>
        <taxon>Oceanospirillaceae</taxon>
        <taxon>Oceanospirillum</taxon>
    </lineage>
</organism>
<evidence type="ECO:0000256" key="5">
    <source>
        <dbReference type="ARBA" id="ARBA00023065"/>
    </source>
</evidence>
<dbReference type="Gene3D" id="1.10.3080.10">
    <property type="entry name" value="Clc chloride channel"/>
    <property type="match status" value="1"/>
</dbReference>
<dbReference type="PANTHER" id="PTHR43427:SF6">
    <property type="entry name" value="CHLORIDE CHANNEL PROTEIN CLC-E"/>
    <property type="match status" value="1"/>
</dbReference>
<sequence length="582" mass="63045">MRKNKKLQQWLSHFTIDHFRERLAHLDALPQLALLGLLSGLFTGAVIVIFLSILDYLSLLLLGTHSENYESLPLYIRLAGPAIGCLLLGLMFWFIPAAWRAQGIGHVMERFSFNQGHMPWPNAIHQFFSVLIALASGLSAGREGPAVHMGAALSSILGVKLRLPNNSLRILVGCGSAAAIGASFNTPIAGVIFAMEVIMAEYTLVGFTPIILASVSGTALSQWLLGEPVLFDATPVELYSLAELPWVAASGIMTGILSAGFIVMAGRLFILQSKPLAIRFSLVAAATMLAAWLLPVLMGTGYDLVNQSFTGELSLNFLLILAGGKLLLTALTFGLGVPVGIVGPLVVVGGLFGAAMGHVGAFLVDTRVSDISVYAMIGMAAMMAATLNAPLAALMALLELTNNPNIIMPGMLAVVSAILACQYLTEREPSVFRYILALRGLDTRHTLISHTLSRAGVIAVMNQKFIWCEHQISLASLKNRLQQKPVWLLYKDTDSEQVCMMPVAEVVSYLDELSETGHDLTILLSEIPSEERLNAVAIDHRSTLAQADQMIADLRNEALYVTDQSHQPRGVITRQMIENYYR</sequence>
<evidence type="ECO:0000256" key="9">
    <source>
        <dbReference type="ARBA" id="ARBA00023303"/>
    </source>
</evidence>
<dbReference type="GO" id="GO:0034707">
    <property type="term" value="C:chloride channel complex"/>
    <property type="evidence" value="ECO:0007669"/>
    <property type="project" value="UniProtKB-KW"/>
</dbReference>
<comment type="caution">
    <text evidence="11">The sequence shown here is derived from an EMBL/GenBank/DDBJ whole genome shotgun (WGS) entry which is preliminary data.</text>
</comment>
<dbReference type="SUPFAM" id="SSF81340">
    <property type="entry name" value="Clc chloride channel"/>
    <property type="match status" value="1"/>
</dbReference>
<dbReference type="InterPro" id="IPR014743">
    <property type="entry name" value="Cl-channel_core"/>
</dbReference>
<evidence type="ECO:0000313" key="11">
    <source>
        <dbReference type="EMBL" id="MBB1488068.1"/>
    </source>
</evidence>
<evidence type="ECO:0000256" key="1">
    <source>
        <dbReference type="ARBA" id="ARBA00004141"/>
    </source>
</evidence>
<evidence type="ECO:0000256" key="4">
    <source>
        <dbReference type="ARBA" id="ARBA00022989"/>
    </source>
</evidence>